<dbReference type="PANTHER" id="PTHR12599:SF0">
    <property type="entry name" value="PTERIN-4-ALPHA-CARBINOLAMINE DEHYDRATASE"/>
    <property type="match status" value="1"/>
</dbReference>
<dbReference type="EC" id="4.2.1.96" evidence="4"/>
<dbReference type="EMBL" id="SBKP01000006">
    <property type="protein sequence ID" value="RXR29072.1"/>
    <property type="molecule type" value="Genomic_DNA"/>
</dbReference>
<dbReference type="HAMAP" id="MF_00434">
    <property type="entry name" value="Pterin_4_alpha"/>
    <property type="match status" value="1"/>
</dbReference>
<keyword evidence="3 4" id="KW-0456">Lyase</keyword>
<evidence type="ECO:0000313" key="6">
    <source>
        <dbReference type="Proteomes" id="UP000290958"/>
    </source>
</evidence>
<evidence type="ECO:0000256" key="1">
    <source>
        <dbReference type="ARBA" id="ARBA00001554"/>
    </source>
</evidence>
<evidence type="ECO:0000313" key="5">
    <source>
        <dbReference type="EMBL" id="RXR29072.1"/>
    </source>
</evidence>
<dbReference type="Gene3D" id="3.30.1360.20">
    <property type="entry name" value="Transcriptional coactivator/pterin dehydratase"/>
    <property type="match status" value="1"/>
</dbReference>
<dbReference type="GO" id="GO:0008124">
    <property type="term" value="F:4-alpha-hydroxytetrahydrobiopterin dehydratase activity"/>
    <property type="evidence" value="ECO:0007669"/>
    <property type="project" value="UniProtKB-UniRule"/>
</dbReference>
<sequence>MVAALGEAQVRERLGEVPGWAVDGARGALHRQLRLKDFPSAFALMTRIALAAEKADHHPEWSNVYNRLDIWLTTHDAGGITERDFALAHVINAMLED</sequence>
<dbReference type="NCBIfam" id="NF002018">
    <property type="entry name" value="PRK00823.1-3"/>
    <property type="match status" value="1"/>
</dbReference>
<protein>
    <recommendedName>
        <fullName evidence="4">Putative pterin-4-alpha-carbinolamine dehydratase</fullName>
        <shortName evidence="4">PHS</shortName>
        <ecNumber evidence="4">4.2.1.96</ecNumber>
    </recommendedName>
    <alternativeName>
        <fullName evidence="4">4-alpha-hydroxy-tetrahydropterin dehydratase</fullName>
    </alternativeName>
    <alternativeName>
        <fullName evidence="4">Pterin carbinolamine dehydratase</fullName>
        <shortName evidence="4">PCD</shortName>
    </alternativeName>
</protein>
<gene>
    <name evidence="5" type="ORF">EQG66_08110</name>
</gene>
<dbReference type="SUPFAM" id="SSF55248">
    <property type="entry name" value="PCD-like"/>
    <property type="match status" value="1"/>
</dbReference>
<evidence type="ECO:0000256" key="3">
    <source>
        <dbReference type="ARBA" id="ARBA00023239"/>
    </source>
</evidence>
<keyword evidence="6" id="KW-1185">Reference proteome</keyword>
<dbReference type="InterPro" id="IPR036428">
    <property type="entry name" value="PCD_sf"/>
</dbReference>
<dbReference type="RefSeq" id="WP_129404096.1">
    <property type="nucleotide sequence ID" value="NZ_SBKP01000006.1"/>
</dbReference>
<dbReference type="Pfam" id="PF01329">
    <property type="entry name" value="Pterin_4a"/>
    <property type="match status" value="1"/>
</dbReference>
<comment type="similarity">
    <text evidence="2 4">Belongs to the pterin-4-alpha-carbinolamine dehydratase family.</text>
</comment>
<evidence type="ECO:0000256" key="2">
    <source>
        <dbReference type="ARBA" id="ARBA00006472"/>
    </source>
</evidence>
<accession>A0A4Q1KHS2</accession>
<evidence type="ECO:0000256" key="4">
    <source>
        <dbReference type="HAMAP-Rule" id="MF_00434"/>
    </source>
</evidence>
<dbReference type="OrthoDB" id="9794987at2"/>
<dbReference type="PANTHER" id="PTHR12599">
    <property type="entry name" value="PTERIN-4-ALPHA-CARBINOLAMINE DEHYDRATASE"/>
    <property type="match status" value="1"/>
</dbReference>
<dbReference type="Proteomes" id="UP000290958">
    <property type="component" value="Unassembled WGS sequence"/>
</dbReference>
<dbReference type="NCBIfam" id="NF002017">
    <property type="entry name" value="PRK00823.1-2"/>
    <property type="match status" value="1"/>
</dbReference>
<dbReference type="InterPro" id="IPR001533">
    <property type="entry name" value="Pterin_deHydtase"/>
</dbReference>
<reference evidence="6" key="1">
    <citation type="submission" date="2019-01" db="EMBL/GenBank/DDBJ databases">
        <title>Cytophagaceae bacterium strain CAR-16.</title>
        <authorList>
            <person name="Chen W.-M."/>
        </authorList>
    </citation>
    <scope>NUCLEOTIDE SEQUENCE [LARGE SCALE GENOMIC DNA]</scope>
    <source>
        <strain evidence="6">CHR27</strain>
    </source>
</reference>
<name>A0A4Q1KHS2_9SPHN</name>
<comment type="caution">
    <text evidence="5">The sequence shown here is derived from an EMBL/GenBank/DDBJ whole genome shotgun (WGS) entry which is preliminary data.</text>
</comment>
<dbReference type="GO" id="GO:0006729">
    <property type="term" value="P:tetrahydrobiopterin biosynthetic process"/>
    <property type="evidence" value="ECO:0007669"/>
    <property type="project" value="InterPro"/>
</dbReference>
<proteinExistence type="inferred from homology"/>
<organism evidence="5 6">
    <name type="scientific">Sphingobium fluviale</name>
    <dbReference type="NCBI Taxonomy" id="2506423"/>
    <lineage>
        <taxon>Bacteria</taxon>
        <taxon>Pseudomonadati</taxon>
        <taxon>Pseudomonadota</taxon>
        <taxon>Alphaproteobacteria</taxon>
        <taxon>Sphingomonadales</taxon>
        <taxon>Sphingomonadaceae</taxon>
        <taxon>Sphingobium</taxon>
    </lineage>
</organism>
<comment type="catalytic activity">
    <reaction evidence="1 4">
        <text>(4aS,6R)-4a-hydroxy-L-erythro-5,6,7,8-tetrahydrobiopterin = (6R)-L-erythro-6,7-dihydrobiopterin + H2O</text>
        <dbReference type="Rhea" id="RHEA:11920"/>
        <dbReference type="ChEBI" id="CHEBI:15377"/>
        <dbReference type="ChEBI" id="CHEBI:15642"/>
        <dbReference type="ChEBI" id="CHEBI:43120"/>
        <dbReference type="EC" id="4.2.1.96"/>
    </reaction>
</comment>
<dbReference type="AlphaFoldDB" id="A0A4Q1KHS2"/>
<dbReference type="CDD" id="cd00914">
    <property type="entry name" value="PCD_DCoH_subfamily_b"/>
    <property type="match status" value="1"/>
</dbReference>